<dbReference type="InterPro" id="IPR036291">
    <property type="entry name" value="NAD(P)-bd_dom_sf"/>
</dbReference>
<organism evidence="1 2">
    <name type="scientific">Sabulicella glaciei</name>
    <dbReference type="NCBI Taxonomy" id="2984948"/>
    <lineage>
        <taxon>Bacteria</taxon>
        <taxon>Pseudomonadati</taxon>
        <taxon>Pseudomonadota</taxon>
        <taxon>Alphaproteobacteria</taxon>
        <taxon>Acetobacterales</taxon>
        <taxon>Acetobacteraceae</taxon>
        <taxon>Sabulicella</taxon>
    </lineage>
</organism>
<dbReference type="Gene3D" id="3.40.50.720">
    <property type="entry name" value="NAD(P)-binding Rossmann-like Domain"/>
    <property type="match status" value="1"/>
</dbReference>
<proteinExistence type="predicted"/>
<dbReference type="InterPro" id="IPR002347">
    <property type="entry name" value="SDR_fam"/>
</dbReference>
<dbReference type="RefSeq" id="WP_301592532.1">
    <property type="nucleotide sequence ID" value="NZ_JAPFQI010000033.1"/>
</dbReference>
<dbReference type="SUPFAM" id="SSF51735">
    <property type="entry name" value="NAD(P)-binding Rossmann-fold domains"/>
    <property type="match status" value="1"/>
</dbReference>
<evidence type="ECO:0000313" key="2">
    <source>
        <dbReference type="Proteomes" id="UP001526430"/>
    </source>
</evidence>
<protein>
    <submittedName>
        <fullName evidence="1">SDR family oxidoreductase</fullName>
    </submittedName>
</protein>
<sequence>MLDAAFSQFGNLRSAIHRSRITVNIVAPGTTYTPMLRDPARVGTPRKVPPIGLYIRPGEVAALTTFILGPEAEAITRQQIMICGGSSL</sequence>
<dbReference type="PRINTS" id="PR00081">
    <property type="entry name" value="GDHRDH"/>
</dbReference>
<dbReference type="Proteomes" id="UP001526430">
    <property type="component" value="Unassembled WGS sequence"/>
</dbReference>
<reference evidence="1 2" key="1">
    <citation type="submission" date="2022-10" db="EMBL/GenBank/DDBJ databases">
        <title>Roseococcus glaciei nov., sp. nov., isolated from glacier.</title>
        <authorList>
            <person name="Liu Q."/>
            <person name="Xin Y.-H."/>
        </authorList>
    </citation>
    <scope>NUCLEOTIDE SEQUENCE [LARGE SCALE GENOMIC DNA]</scope>
    <source>
        <strain evidence="1 2">MDT2-1-1</strain>
    </source>
</reference>
<evidence type="ECO:0000313" key="1">
    <source>
        <dbReference type="EMBL" id="MCW8088334.1"/>
    </source>
</evidence>
<keyword evidence="2" id="KW-1185">Reference proteome</keyword>
<dbReference type="Pfam" id="PF13561">
    <property type="entry name" value="adh_short_C2"/>
    <property type="match status" value="1"/>
</dbReference>
<accession>A0ABT3P1N9</accession>
<gene>
    <name evidence="1" type="ORF">OF850_22390</name>
</gene>
<dbReference type="EMBL" id="JAPFQI010000033">
    <property type="protein sequence ID" value="MCW8088334.1"/>
    <property type="molecule type" value="Genomic_DNA"/>
</dbReference>
<comment type="caution">
    <text evidence="1">The sequence shown here is derived from an EMBL/GenBank/DDBJ whole genome shotgun (WGS) entry which is preliminary data.</text>
</comment>
<name>A0ABT3P1N9_9PROT</name>